<dbReference type="PATRIC" id="fig|458.5.peg.740"/>
<dbReference type="Gene3D" id="3.40.50.10140">
    <property type="entry name" value="Toll/interleukin-1 receptor homology (TIR) domain"/>
    <property type="match status" value="1"/>
</dbReference>
<dbReference type="PROSITE" id="PS51534">
    <property type="entry name" value="SEFIR"/>
    <property type="match status" value="1"/>
</dbReference>
<dbReference type="RefSeq" id="WP_058530844.1">
    <property type="nucleotide sequence ID" value="NZ_CAAAIN010000001.1"/>
</dbReference>
<dbReference type="InterPro" id="IPR035897">
    <property type="entry name" value="Toll_tir_struct_dom_sf"/>
</dbReference>
<dbReference type="Pfam" id="PF08357">
    <property type="entry name" value="SEFIR"/>
    <property type="match status" value="1"/>
</dbReference>
<evidence type="ECO:0000313" key="3">
    <source>
        <dbReference type="Proteomes" id="UP000054608"/>
    </source>
</evidence>
<dbReference type="Proteomes" id="UP000054608">
    <property type="component" value="Unassembled WGS sequence"/>
</dbReference>
<dbReference type="STRING" id="458.Lrub_0714"/>
<dbReference type="AlphaFoldDB" id="A0A0W0XUM5"/>
<organism evidence="2 3">
    <name type="scientific">Legionella rubrilucens</name>
    <dbReference type="NCBI Taxonomy" id="458"/>
    <lineage>
        <taxon>Bacteria</taxon>
        <taxon>Pseudomonadati</taxon>
        <taxon>Pseudomonadota</taxon>
        <taxon>Gammaproteobacteria</taxon>
        <taxon>Legionellales</taxon>
        <taxon>Legionellaceae</taxon>
        <taxon>Legionella</taxon>
    </lineage>
</organism>
<evidence type="ECO:0000313" key="2">
    <source>
        <dbReference type="EMBL" id="KTD48363.1"/>
    </source>
</evidence>
<gene>
    <name evidence="2" type="ORF">Lrub_0714</name>
</gene>
<dbReference type="OrthoDB" id="5149141at2"/>
<reference evidence="2 3" key="1">
    <citation type="submission" date="2015-11" db="EMBL/GenBank/DDBJ databases">
        <title>Genomic analysis of 38 Legionella species identifies large and diverse effector repertoires.</title>
        <authorList>
            <person name="Burstein D."/>
            <person name="Amaro F."/>
            <person name="Zusman T."/>
            <person name="Lifshitz Z."/>
            <person name="Cohen O."/>
            <person name="Gilbert J.A."/>
            <person name="Pupko T."/>
            <person name="Shuman H.A."/>
            <person name="Segal G."/>
        </authorList>
    </citation>
    <scope>NUCLEOTIDE SEQUENCE [LARGE SCALE GENOMIC DNA]</scope>
    <source>
        <strain evidence="2 3">WA-270A-C2</strain>
    </source>
</reference>
<evidence type="ECO:0000259" key="1">
    <source>
        <dbReference type="PROSITE" id="PS51534"/>
    </source>
</evidence>
<dbReference type="SUPFAM" id="SSF52200">
    <property type="entry name" value="Toll/Interleukin receptor TIR domain"/>
    <property type="match status" value="1"/>
</dbReference>
<keyword evidence="3" id="KW-1185">Reference proteome</keyword>
<protein>
    <submittedName>
        <fullName evidence="2">SEFIR domain protein</fullName>
    </submittedName>
</protein>
<sequence>MNEKTTPRVFISYSHESSSHIEEVRNIADILIQEYGIDVIGDFYEEDNPTGGLLTIFMQGCRQADRIIAILSPTYKTKANEGKGGVGYESSIITDDLYKNILSDKVIPVLINEGHSFEESCPDFLMTTRKAIIKQPNITTTELVEEIARVIHQQPKKPKPPLGRNKLKDEKLEIQVVDDININKLIKDDKRILNTAKYFADREDYQNFNLLFKEIKEYVFKSMNDVKEKTIEIIPKSTDKDLPDIMKHFVDTASPLFLVALGGVISRSKNFQNQEGLLIDLLSMDDWWIQNNYEILRTVPELLAFVYHHVYGALLIYNGRLHEVSSIFKQKIPIRQPSIHYEYLYNVPSVTGFIKSLGRDYTKSFNFMLSSYSNWSWLKLLFKTEEDWMQALVNFQMTMNILFYFQSLSNKTLTSNKDEIFNNPVIPPSFIIANRKYKNTAFHYLIKNSVFFKNFLKKIEITSDEACSRWNEFLKMMGYFYDFNLRECTMYDTKFMDSLMK</sequence>
<feature type="domain" description="SEFIR" evidence="1">
    <location>
        <begin position="6"/>
        <end position="142"/>
    </location>
</feature>
<name>A0A0W0XUM5_9GAMM</name>
<accession>A0A0W0XUM5</accession>
<dbReference type="InterPro" id="IPR013568">
    <property type="entry name" value="SEFIR_dom"/>
</dbReference>
<dbReference type="EMBL" id="LNYT01000007">
    <property type="protein sequence ID" value="KTD48363.1"/>
    <property type="molecule type" value="Genomic_DNA"/>
</dbReference>
<comment type="caution">
    <text evidence="2">The sequence shown here is derived from an EMBL/GenBank/DDBJ whole genome shotgun (WGS) entry which is preliminary data.</text>
</comment>
<proteinExistence type="predicted"/>